<comment type="caution">
    <text evidence="1">The sequence shown here is derived from an EMBL/GenBank/DDBJ whole genome shotgun (WGS) entry which is preliminary data.</text>
</comment>
<dbReference type="RefSeq" id="WP_086576968.1">
    <property type="nucleotide sequence ID" value="NZ_NGFP01000179.1"/>
</dbReference>
<name>A0A243RE55_9ACTN</name>
<proteinExistence type="predicted"/>
<organism evidence="1 2">
    <name type="scientific">Streptosporangium minutum</name>
    <dbReference type="NCBI Taxonomy" id="569862"/>
    <lineage>
        <taxon>Bacteria</taxon>
        <taxon>Bacillati</taxon>
        <taxon>Actinomycetota</taxon>
        <taxon>Actinomycetes</taxon>
        <taxon>Streptosporangiales</taxon>
        <taxon>Streptosporangiaceae</taxon>
        <taxon>Streptosporangium</taxon>
    </lineage>
</organism>
<gene>
    <name evidence="1" type="ORF">CA984_30530</name>
</gene>
<evidence type="ECO:0000313" key="2">
    <source>
        <dbReference type="Proteomes" id="UP000194761"/>
    </source>
</evidence>
<keyword evidence="2" id="KW-1185">Reference proteome</keyword>
<protein>
    <recommendedName>
        <fullName evidence="3">Protein kilB</fullName>
    </recommendedName>
</protein>
<sequence length="158" mass="17570">MESAITSLIAIAGTLLGVAASYVFQLRSAKQARRFAREDRLWQERLMAYSAFAEAVTAFRKSQNDRWHQAQENPAGSAALAARDESYHQRANATAALFRLRLVCTDENLRDAASLTLRLTEELHEAADEADRTVQGRKARRALRDFVEAANAQMVSTG</sequence>
<dbReference type="Proteomes" id="UP000194761">
    <property type="component" value="Unassembled WGS sequence"/>
</dbReference>
<evidence type="ECO:0008006" key="3">
    <source>
        <dbReference type="Google" id="ProtNLM"/>
    </source>
</evidence>
<reference evidence="1 2" key="1">
    <citation type="submission" date="2017-05" db="EMBL/GenBank/DDBJ databases">
        <title>Biotechnological potential of actinobacteria isolated from South African environments.</title>
        <authorList>
            <person name="Le Roes-Hill M."/>
            <person name="Prins A."/>
            <person name="Durrell K.A."/>
        </authorList>
    </citation>
    <scope>NUCLEOTIDE SEQUENCE [LARGE SCALE GENOMIC DNA]</scope>
    <source>
        <strain evidence="1">M26</strain>
    </source>
</reference>
<dbReference type="AlphaFoldDB" id="A0A243RE55"/>
<dbReference type="EMBL" id="NGFP01000179">
    <property type="protein sequence ID" value="OUC92307.1"/>
    <property type="molecule type" value="Genomic_DNA"/>
</dbReference>
<accession>A0A243RE55</accession>
<evidence type="ECO:0000313" key="1">
    <source>
        <dbReference type="EMBL" id="OUC92307.1"/>
    </source>
</evidence>